<evidence type="ECO:0000313" key="3">
    <source>
        <dbReference type="EMBL" id="KAK3767268.1"/>
    </source>
</evidence>
<evidence type="ECO:0000313" key="4">
    <source>
        <dbReference type="Proteomes" id="UP001283361"/>
    </source>
</evidence>
<dbReference type="GO" id="GO:0003676">
    <property type="term" value="F:nucleic acid binding"/>
    <property type="evidence" value="ECO:0007669"/>
    <property type="project" value="InterPro"/>
</dbReference>
<dbReference type="AlphaFoldDB" id="A0AAE0ZDH6"/>
<sequence length="607" mass="67028">MGKVIRSGTEIDKSCSDTFALINLLLSRAKGAGKGAIQKLYAEKKTCQFVPFLPPGRPVVLIFDGHASHLNIATIQEAIKYEIIIVKLPSNSTHVLQPLDVGVYGPVKTAWETILVKFARQNLGTPLNKELFPSLLAQFWKSDSLSEKKCESWVPQPKKSVANRQKAVQRLFGESLTSAECVQRLDEEAAAKISKRPRPGRGSKDNQPTKRAAREVESVTQPTCSKAAPPASDGEPTAAPVPPVSSDSSDHKGILGSKKKRRDRYAEKTAQRDKAIVENTPTQPQRQRGGGVVQNLRRFRDKLKHARTKMAIWKAKFAQALLNKENVNNLPDISSFYKPMVAKIGPLQVAKFMESNAVDYPELKGSSSYKKMSSSDSEDGSGDVPLMQLLMLQRQLNLKRDKYKCAMKTTNGAVLSSGPDLRHHTIKYRTRLAGTGGGPPPKKPTFYDEVMDVIEEKKTLLCGIPGEIMPNTRSVATIEEKESLAPSQSLGGGRSKKWKTATPRLTSLLRGVIRTVKKSISELALIKLDLAKKRMAREKPEDITGVRGGDGVMNKLKMLDQETELLLRKGKVFCDRRRSARQTAQQDDPLATIDFAKNLSCPIITIN</sequence>
<accession>A0AAE0ZDH6</accession>
<dbReference type="Proteomes" id="UP001283361">
    <property type="component" value="Unassembled WGS sequence"/>
</dbReference>
<feature type="region of interest" description="Disordered" evidence="1">
    <location>
        <begin position="190"/>
        <end position="293"/>
    </location>
</feature>
<proteinExistence type="predicted"/>
<dbReference type="EMBL" id="JAWDGP010004169">
    <property type="protein sequence ID" value="KAK3767268.1"/>
    <property type="molecule type" value="Genomic_DNA"/>
</dbReference>
<dbReference type="Pfam" id="PF03184">
    <property type="entry name" value="DDE_1"/>
    <property type="match status" value="1"/>
</dbReference>
<protein>
    <recommendedName>
        <fullName evidence="2">DDE-1 domain-containing protein</fullName>
    </recommendedName>
</protein>
<feature type="compositionally biased region" description="Basic and acidic residues" evidence="1">
    <location>
        <begin position="264"/>
        <end position="276"/>
    </location>
</feature>
<reference evidence="3" key="1">
    <citation type="journal article" date="2023" name="G3 (Bethesda)">
        <title>A reference genome for the long-term kleptoplast-retaining sea slug Elysia crispata morphotype clarki.</title>
        <authorList>
            <person name="Eastman K.E."/>
            <person name="Pendleton A.L."/>
            <person name="Shaikh M.A."/>
            <person name="Suttiyut T."/>
            <person name="Ogas R."/>
            <person name="Tomko P."/>
            <person name="Gavelis G."/>
            <person name="Widhalm J.R."/>
            <person name="Wisecaver J.H."/>
        </authorList>
    </citation>
    <scope>NUCLEOTIDE SEQUENCE</scope>
    <source>
        <strain evidence="3">ECLA1</strain>
    </source>
</reference>
<evidence type="ECO:0000259" key="2">
    <source>
        <dbReference type="Pfam" id="PF03184"/>
    </source>
</evidence>
<feature type="domain" description="DDE-1" evidence="2">
    <location>
        <begin position="54"/>
        <end position="113"/>
    </location>
</feature>
<name>A0AAE0ZDH6_9GAST</name>
<comment type="caution">
    <text evidence="3">The sequence shown here is derived from an EMBL/GenBank/DDBJ whole genome shotgun (WGS) entry which is preliminary data.</text>
</comment>
<evidence type="ECO:0000256" key="1">
    <source>
        <dbReference type="SAM" id="MobiDB-lite"/>
    </source>
</evidence>
<gene>
    <name evidence="3" type="ORF">RRG08_061684</name>
</gene>
<feature type="compositionally biased region" description="Basic and acidic residues" evidence="1">
    <location>
        <begin position="202"/>
        <end position="217"/>
    </location>
</feature>
<keyword evidence="4" id="KW-1185">Reference proteome</keyword>
<organism evidence="3 4">
    <name type="scientific">Elysia crispata</name>
    <name type="common">lettuce slug</name>
    <dbReference type="NCBI Taxonomy" id="231223"/>
    <lineage>
        <taxon>Eukaryota</taxon>
        <taxon>Metazoa</taxon>
        <taxon>Spiralia</taxon>
        <taxon>Lophotrochozoa</taxon>
        <taxon>Mollusca</taxon>
        <taxon>Gastropoda</taxon>
        <taxon>Heterobranchia</taxon>
        <taxon>Euthyneura</taxon>
        <taxon>Panpulmonata</taxon>
        <taxon>Sacoglossa</taxon>
        <taxon>Placobranchoidea</taxon>
        <taxon>Plakobranchidae</taxon>
        <taxon>Elysia</taxon>
    </lineage>
</organism>
<dbReference type="InterPro" id="IPR004875">
    <property type="entry name" value="DDE_SF_endonuclease_dom"/>
</dbReference>